<keyword evidence="1" id="KW-1133">Transmembrane helix</keyword>
<evidence type="ECO:0008006" key="4">
    <source>
        <dbReference type="Google" id="ProtNLM"/>
    </source>
</evidence>
<dbReference type="PIRSF" id="PIRSF033111">
    <property type="entry name" value="UCP033111"/>
    <property type="match status" value="1"/>
</dbReference>
<reference evidence="3" key="2">
    <citation type="submission" date="2016-03" db="EMBL/GenBank/DDBJ databases">
        <title>Streptococcus antelopensis sp. nov., isolated from the feces of the Tibetan antelope (Pantholops hodgsonii) in Hoh Xil National Nature Reserve, Qinghai, China.</title>
        <authorList>
            <person name="Bai X."/>
        </authorList>
    </citation>
    <scope>NUCLEOTIDE SEQUENCE [LARGE SCALE GENOMIC DNA]</scope>
    <source>
        <strain evidence="3">TA 26</strain>
    </source>
</reference>
<dbReference type="EMBL" id="CP014699">
    <property type="protein sequence ID" value="AND78663.1"/>
    <property type="molecule type" value="Genomic_DNA"/>
</dbReference>
<keyword evidence="3" id="KW-1185">Reference proteome</keyword>
<organism evidence="2 3">
    <name type="scientific">Streptococcus pantholopis</name>
    <dbReference type="NCBI Taxonomy" id="1811193"/>
    <lineage>
        <taxon>Bacteria</taxon>
        <taxon>Bacillati</taxon>
        <taxon>Bacillota</taxon>
        <taxon>Bacilli</taxon>
        <taxon>Lactobacillales</taxon>
        <taxon>Streptococcaceae</taxon>
        <taxon>Streptococcus</taxon>
    </lineage>
</organism>
<evidence type="ECO:0000313" key="3">
    <source>
        <dbReference type="Proteomes" id="UP000077317"/>
    </source>
</evidence>
<feature type="transmembrane region" description="Helical" evidence="1">
    <location>
        <begin position="121"/>
        <end position="142"/>
    </location>
</feature>
<dbReference type="Pfam" id="PF06570">
    <property type="entry name" value="DUF1129"/>
    <property type="match status" value="1"/>
</dbReference>
<dbReference type="KEGG" id="spat:A0O21_00785"/>
<dbReference type="AlphaFoldDB" id="A0A172Q5B5"/>
<sequence>MDQEILSQLTRKNQEFIRIAMRQLTEDGKTETETQAILKEVLPEILENQKNGIPARSFLGSPTVWASAFSPEKRSSGSTAADQQEKNTNPWLMWLDTSLLFLGIVALLNGILMLFNSNTAATGLFSLITLGFGAGAVMYATYHFLYRHMGKEKSQRPGRLKTFFILGAAMLAFVLIYSATALLPASLNPQLPWYALVVLGGVSLAVRFYLKRKYNILNALTAQQERP</sequence>
<proteinExistence type="predicted"/>
<keyword evidence="1" id="KW-0472">Membrane</keyword>
<accession>A0A172Q5B5</accession>
<dbReference type="STRING" id="1811193.A0O21_00785"/>
<evidence type="ECO:0000313" key="2">
    <source>
        <dbReference type="EMBL" id="AND78663.1"/>
    </source>
</evidence>
<keyword evidence="1" id="KW-0812">Transmembrane</keyword>
<feature type="transmembrane region" description="Helical" evidence="1">
    <location>
        <begin position="91"/>
        <end position="115"/>
    </location>
</feature>
<feature type="transmembrane region" description="Helical" evidence="1">
    <location>
        <begin position="163"/>
        <end position="185"/>
    </location>
</feature>
<gene>
    <name evidence="2" type="ORF">A0O21_00785</name>
</gene>
<dbReference type="OrthoDB" id="2360056at2"/>
<evidence type="ECO:0000256" key="1">
    <source>
        <dbReference type="SAM" id="Phobius"/>
    </source>
</evidence>
<dbReference type="InterPro" id="IPR009214">
    <property type="entry name" value="DUF1129"/>
</dbReference>
<protein>
    <recommendedName>
        <fullName evidence="4">DUF1129 domain-containing protein</fullName>
    </recommendedName>
</protein>
<reference evidence="2 3" key="1">
    <citation type="journal article" date="2016" name="Int. J. Syst. Evol. Microbiol.">
        <title>Streptococcuspantholopis sp. nov., isolated from faeces of the Tibetan antelope (Pantholops hodgsonii).</title>
        <authorList>
            <person name="Bai X."/>
            <person name="Xiong Y."/>
            <person name="Lu S."/>
            <person name="Jin D."/>
            <person name="Lai X."/>
            <person name="Yang J."/>
            <person name="Niu L."/>
            <person name="Hu S."/>
            <person name="Meng X."/>
            <person name="Pu J."/>
            <person name="Ye C."/>
            <person name="Xu J."/>
        </authorList>
    </citation>
    <scope>NUCLEOTIDE SEQUENCE [LARGE SCALE GENOMIC DNA]</scope>
    <source>
        <strain evidence="2 3">TA 26</strain>
    </source>
</reference>
<name>A0A172Q5B5_9STRE</name>
<feature type="transmembrane region" description="Helical" evidence="1">
    <location>
        <begin position="191"/>
        <end position="210"/>
    </location>
</feature>
<dbReference type="Proteomes" id="UP000077317">
    <property type="component" value="Chromosome"/>
</dbReference>
<dbReference type="RefSeq" id="WP_067060087.1">
    <property type="nucleotide sequence ID" value="NZ_CP014699.1"/>
</dbReference>